<sequence>MKYLQVILIFTLTLYFNIDAEARQLTVSSVSEHASNSQGQYPLDGGIMESDRGSYSIGETDIYNPKSWSVSYCREKAAFLETRGREVILSMFETSGKKLTEKELEFFDSQDETLKVYLFDDGQMATRDNVANFTFFDATGDQLYSVSNSSQSSEGERESELAADSNGNTVVLYNPVINYGNSRGSQARLVYGEEDHEVFFRDQSAEIIQLKVSESGSYISILTSTGSGYQLHLYDRFGNKLKEHSFDDEQKGVSLSEDAKYVTVYSGGRTQVLDVLSGDRVGSTSSRSPVIYSRYMEDDDVILVFGGRLQGNRIDDPTISAIHVGARQILRENIDESLSIYDMDRLSITRLQSNSYQIEGLNRSLRVQAGF</sequence>
<comment type="caution">
    <text evidence="1">The sequence shown here is derived from an EMBL/GenBank/DDBJ whole genome shotgun (WGS) entry which is preliminary data.</text>
</comment>
<dbReference type="AlphaFoldDB" id="A0A2N0VIM9"/>
<evidence type="ECO:0000313" key="1">
    <source>
        <dbReference type="EMBL" id="PKD43978.1"/>
    </source>
</evidence>
<proteinExistence type="predicted"/>
<dbReference type="EMBL" id="PISP01000001">
    <property type="protein sequence ID" value="PKD43978.1"/>
    <property type="molecule type" value="Genomic_DNA"/>
</dbReference>
<protein>
    <submittedName>
        <fullName evidence="1">Uncharacterized protein</fullName>
    </submittedName>
</protein>
<evidence type="ECO:0000313" key="2">
    <source>
        <dbReference type="Proteomes" id="UP000233398"/>
    </source>
</evidence>
<dbReference type="RefSeq" id="WP_101071221.1">
    <property type="nucleotide sequence ID" value="NZ_PISP01000001.1"/>
</dbReference>
<reference evidence="1 2" key="1">
    <citation type="submission" date="2017-11" db="EMBL/GenBank/DDBJ databases">
        <title>Rhodohalobacter 15182 sp. nov., isolated from a salt lake.</title>
        <authorList>
            <person name="Han S."/>
        </authorList>
    </citation>
    <scope>NUCLEOTIDE SEQUENCE [LARGE SCALE GENOMIC DNA]</scope>
    <source>
        <strain evidence="1 2">15182</strain>
    </source>
</reference>
<dbReference type="InterPro" id="IPR036322">
    <property type="entry name" value="WD40_repeat_dom_sf"/>
</dbReference>
<name>A0A2N0VIM9_9BACT</name>
<dbReference type="OrthoDB" id="1523465at2"/>
<dbReference type="Proteomes" id="UP000233398">
    <property type="component" value="Unassembled WGS sequence"/>
</dbReference>
<organism evidence="1 2">
    <name type="scientific">Rhodohalobacter barkolensis</name>
    <dbReference type="NCBI Taxonomy" id="2053187"/>
    <lineage>
        <taxon>Bacteria</taxon>
        <taxon>Pseudomonadati</taxon>
        <taxon>Balneolota</taxon>
        <taxon>Balneolia</taxon>
        <taxon>Balneolales</taxon>
        <taxon>Balneolaceae</taxon>
        <taxon>Rhodohalobacter</taxon>
    </lineage>
</organism>
<gene>
    <name evidence="1" type="ORF">CWD77_00435</name>
</gene>
<dbReference type="SUPFAM" id="SSF50978">
    <property type="entry name" value="WD40 repeat-like"/>
    <property type="match status" value="1"/>
</dbReference>
<keyword evidence="2" id="KW-1185">Reference proteome</keyword>
<accession>A0A2N0VIM9</accession>